<dbReference type="EMBL" id="AP003511">
    <property type="protein sequence ID" value="BAD61587.1"/>
    <property type="molecule type" value="Genomic_DNA"/>
</dbReference>
<feature type="compositionally biased region" description="Basic and acidic residues" evidence="1">
    <location>
        <begin position="49"/>
        <end position="58"/>
    </location>
</feature>
<evidence type="ECO:0000256" key="1">
    <source>
        <dbReference type="SAM" id="MobiDB-lite"/>
    </source>
</evidence>
<gene>
    <name evidence="2" type="primary">P0578B12.11</name>
</gene>
<dbReference type="Proteomes" id="UP000000763">
    <property type="component" value="Chromosome 6"/>
</dbReference>
<name>Q5ZA93_ORYSJ</name>
<feature type="compositionally biased region" description="Basic and acidic residues" evidence="1">
    <location>
        <begin position="1"/>
        <end position="12"/>
    </location>
</feature>
<feature type="compositionally biased region" description="Pro residues" evidence="1">
    <location>
        <begin position="317"/>
        <end position="332"/>
    </location>
</feature>
<feature type="region of interest" description="Disordered" evidence="1">
    <location>
        <begin position="49"/>
        <end position="73"/>
    </location>
</feature>
<organism evidence="2 3">
    <name type="scientific">Oryza sativa subsp. japonica</name>
    <name type="common">Rice</name>
    <dbReference type="NCBI Taxonomy" id="39947"/>
    <lineage>
        <taxon>Eukaryota</taxon>
        <taxon>Viridiplantae</taxon>
        <taxon>Streptophyta</taxon>
        <taxon>Embryophyta</taxon>
        <taxon>Tracheophyta</taxon>
        <taxon>Spermatophyta</taxon>
        <taxon>Magnoliopsida</taxon>
        <taxon>Liliopsida</taxon>
        <taxon>Poales</taxon>
        <taxon>Poaceae</taxon>
        <taxon>BOP clade</taxon>
        <taxon>Oryzoideae</taxon>
        <taxon>Oryzeae</taxon>
        <taxon>Oryzinae</taxon>
        <taxon>Oryza</taxon>
        <taxon>Oryza sativa</taxon>
    </lineage>
</organism>
<feature type="region of interest" description="Disordered" evidence="1">
    <location>
        <begin position="232"/>
        <end position="332"/>
    </location>
</feature>
<feature type="region of interest" description="Disordered" evidence="1">
    <location>
        <begin position="1"/>
        <end position="24"/>
    </location>
</feature>
<feature type="compositionally biased region" description="Basic residues" evidence="1">
    <location>
        <begin position="232"/>
        <end position="244"/>
    </location>
</feature>
<protein>
    <submittedName>
        <fullName evidence="2">Uncharacterized protein</fullName>
    </submittedName>
</protein>
<accession>Q5ZA93</accession>
<feature type="compositionally biased region" description="Low complexity" evidence="1">
    <location>
        <begin position="60"/>
        <end position="69"/>
    </location>
</feature>
<evidence type="ECO:0000313" key="3">
    <source>
        <dbReference type="Proteomes" id="UP000000763"/>
    </source>
</evidence>
<feature type="region of interest" description="Disordered" evidence="1">
    <location>
        <begin position="135"/>
        <end position="155"/>
    </location>
</feature>
<proteinExistence type="predicted"/>
<reference evidence="3" key="2">
    <citation type="journal article" date="2008" name="Nucleic Acids Res.">
        <title>The rice annotation project database (RAP-DB): 2008 update.</title>
        <authorList>
            <consortium name="The rice annotation project (RAP)"/>
        </authorList>
    </citation>
    <scope>GENOME REANNOTATION</scope>
    <source>
        <strain evidence="3">cv. Nipponbare</strain>
    </source>
</reference>
<feature type="compositionally biased region" description="Polar residues" evidence="1">
    <location>
        <begin position="259"/>
        <end position="274"/>
    </location>
</feature>
<dbReference type="AlphaFoldDB" id="Q5ZA93"/>
<reference evidence="3" key="1">
    <citation type="journal article" date="2005" name="Nature">
        <title>The map-based sequence of the rice genome.</title>
        <authorList>
            <consortium name="International rice genome sequencing project (IRGSP)"/>
            <person name="Matsumoto T."/>
            <person name="Wu J."/>
            <person name="Kanamori H."/>
            <person name="Katayose Y."/>
            <person name="Fujisawa M."/>
            <person name="Namiki N."/>
            <person name="Mizuno H."/>
            <person name="Yamamoto K."/>
            <person name="Antonio B.A."/>
            <person name="Baba T."/>
            <person name="Sakata K."/>
            <person name="Nagamura Y."/>
            <person name="Aoki H."/>
            <person name="Arikawa K."/>
            <person name="Arita K."/>
            <person name="Bito T."/>
            <person name="Chiden Y."/>
            <person name="Fujitsuka N."/>
            <person name="Fukunaka R."/>
            <person name="Hamada M."/>
            <person name="Harada C."/>
            <person name="Hayashi A."/>
            <person name="Hijishita S."/>
            <person name="Honda M."/>
            <person name="Hosokawa S."/>
            <person name="Ichikawa Y."/>
            <person name="Idonuma A."/>
            <person name="Iijima M."/>
            <person name="Ikeda M."/>
            <person name="Ikeno M."/>
            <person name="Ito K."/>
            <person name="Ito S."/>
            <person name="Ito T."/>
            <person name="Ito Y."/>
            <person name="Ito Y."/>
            <person name="Iwabuchi A."/>
            <person name="Kamiya K."/>
            <person name="Karasawa W."/>
            <person name="Kurita K."/>
            <person name="Katagiri S."/>
            <person name="Kikuta A."/>
            <person name="Kobayashi H."/>
            <person name="Kobayashi N."/>
            <person name="Machita K."/>
            <person name="Maehara T."/>
            <person name="Masukawa M."/>
            <person name="Mizubayashi T."/>
            <person name="Mukai Y."/>
            <person name="Nagasaki H."/>
            <person name="Nagata Y."/>
            <person name="Naito S."/>
            <person name="Nakashima M."/>
            <person name="Nakama Y."/>
            <person name="Nakamichi Y."/>
            <person name="Nakamura M."/>
            <person name="Meguro A."/>
            <person name="Negishi M."/>
            <person name="Ohta I."/>
            <person name="Ohta T."/>
            <person name="Okamoto M."/>
            <person name="Ono N."/>
            <person name="Saji S."/>
            <person name="Sakaguchi M."/>
            <person name="Sakai K."/>
            <person name="Shibata M."/>
            <person name="Shimokawa T."/>
            <person name="Song J."/>
            <person name="Takazaki Y."/>
            <person name="Terasawa K."/>
            <person name="Tsugane M."/>
            <person name="Tsuji K."/>
            <person name="Ueda S."/>
            <person name="Waki K."/>
            <person name="Yamagata H."/>
            <person name="Yamamoto M."/>
            <person name="Yamamoto S."/>
            <person name="Yamane H."/>
            <person name="Yoshiki S."/>
            <person name="Yoshihara R."/>
            <person name="Yukawa K."/>
            <person name="Zhong H."/>
            <person name="Yano M."/>
            <person name="Yuan Q."/>
            <person name="Ouyang S."/>
            <person name="Liu J."/>
            <person name="Jones K.M."/>
            <person name="Gansberger K."/>
            <person name="Moffat K."/>
            <person name="Hill J."/>
            <person name="Bera J."/>
            <person name="Fadrosh D."/>
            <person name="Jin S."/>
            <person name="Johri S."/>
            <person name="Kim M."/>
            <person name="Overton L."/>
            <person name="Reardon M."/>
            <person name="Tsitrin T."/>
            <person name="Vuong H."/>
            <person name="Weaver B."/>
            <person name="Ciecko A."/>
            <person name="Tallon L."/>
            <person name="Jackson J."/>
            <person name="Pai G."/>
            <person name="Aken S.V."/>
            <person name="Utterback T."/>
            <person name="Reidmuller S."/>
            <person name="Feldblyum T."/>
            <person name="Hsiao J."/>
            <person name="Zismann V."/>
            <person name="Iobst S."/>
            <person name="de Vazeille A.R."/>
            <person name="Buell C.R."/>
            <person name="Ying K."/>
            <person name="Li Y."/>
            <person name="Lu T."/>
            <person name="Huang Y."/>
            <person name="Zhao Q."/>
            <person name="Feng Q."/>
            <person name="Zhang L."/>
            <person name="Zhu J."/>
            <person name="Weng Q."/>
            <person name="Mu J."/>
            <person name="Lu Y."/>
            <person name="Fan D."/>
            <person name="Liu Y."/>
            <person name="Guan J."/>
            <person name="Zhang Y."/>
            <person name="Yu S."/>
            <person name="Liu X."/>
            <person name="Zhang Y."/>
            <person name="Hong G."/>
            <person name="Han B."/>
            <person name="Choisne N."/>
            <person name="Demange N."/>
            <person name="Orjeda G."/>
            <person name="Samain S."/>
            <person name="Cattolico L."/>
            <person name="Pelletier E."/>
            <person name="Couloux A."/>
            <person name="Segurens B."/>
            <person name="Wincker P."/>
            <person name="D'Hont A."/>
            <person name="Scarpelli C."/>
            <person name="Weissenbach J."/>
            <person name="Salanoubat M."/>
            <person name="Quetier F."/>
            <person name="Yu Y."/>
            <person name="Kim H.R."/>
            <person name="Rambo T."/>
            <person name="Currie J."/>
            <person name="Collura K."/>
            <person name="Luo M."/>
            <person name="Yang T."/>
            <person name="Ammiraju J.S.S."/>
            <person name="Engler F."/>
            <person name="Soderlund C."/>
            <person name="Wing R.A."/>
            <person name="Palmer L.E."/>
            <person name="de la Bastide M."/>
            <person name="Spiegel L."/>
            <person name="Nascimento L."/>
            <person name="Zutavern T."/>
            <person name="O'Shaughnessy A."/>
            <person name="Dike S."/>
            <person name="Dedhia N."/>
            <person name="Preston R."/>
            <person name="Balija V."/>
            <person name="McCombie W.R."/>
            <person name="Chow T."/>
            <person name="Chen H."/>
            <person name="Chung M."/>
            <person name="Chen C."/>
            <person name="Shaw J."/>
            <person name="Wu H."/>
            <person name="Hsiao K."/>
            <person name="Chao Y."/>
            <person name="Chu M."/>
            <person name="Cheng C."/>
            <person name="Hour A."/>
            <person name="Lee P."/>
            <person name="Lin S."/>
            <person name="Lin Y."/>
            <person name="Liou J."/>
            <person name="Liu S."/>
            <person name="Hsing Y."/>
            <person name="Raghuvanshi S."/>
            <person name="Mohanty A."/>
            <person name="Bharti A.K."/>
            <person name="Gaur A."/>
            <person name="Gupta V."/>
            <person name="Kumar D."/>
            <person name="Ravi V."/>
            <person name="Vij S."/>
            <person name="Kapur A."/>
            <person name="Khurana P."/>
            <person name="Khurana P."/>
            <person name="Khurana J.P."/>
            <person name="Tyagi A.K."/>
            <person name="Gaikwad K."/>
            <person name="Singh A."/>
            <person name="Dalal V."/>
            <person name="Srivastava S."/>
            <person name="Dixit A."/>
            <person name="Pal A.K."/>
            <person name="Ghazi I.A."/>
            <person name="Yadav M."/>
            <person name="Pandit A."/>
            <person name="Bhargava A."/>
            <person name="Sureshbabu K."/>
            <person name="Batra K."/>
            <person name="Sharma T.R."/>
            <person name="Mohapatra T."/>
            <person name="Singh N.K."/>
            <person name="Messing J."/>
            <person name="Nelson A.B."/>
            <person name="Fuks G."/>
            <person name="Kavchok S."/>
            <person name="Keizer G."/>
            <person name="Linton E."/>
            <person name="Llaca V."/>
            <person name="Song R."/>
            <person name="Tanyolac B."/>
            <person name="Young S."/>
            <person name="Ho-Il K."/>
            <person name="Hahn J.H."/>
            <person name="Sangsakoo G."/>
            <person name="Vanavichit A."/>
            <person name="de Mattos Luiz.A.T."/>
            <person name="Zimmer P.D."/>
            <person name="Malone G."/>
            <person name="Dellagostin O."/>
            <person name="de Oliveira A.C."/>
            <person name="Bevan M."/>
            <person name="Bancroft I."/>
            <person name="Minx P."/>
            <person name="Cordum H."/>
            <person name="Wilson R."/>
            <person name="Cheng Z."/>
            <person name="Jin W."/>
            <person name="Jiang J."/>
            <person name="Leong S.A."/>
            <person name="Iwama H."/>
            <person name="Gojobori T."/>
            <person name="Itoh T."/>
            <person name="Niimura Y."/>
            <person name="Fujii Y."/>
            <person name="Habara T."/>
            <person name="Sakai H."/>
            <person name="Sato Y."/>
            <person name="Wilson G."/>
            <person name="Kumar K."/>
            <person name="McCouch S."/>
            <person name="Juretic N."/>
            <person name="Hoen D."/>
            <person name="Wright S."/>
            <person name="Bruskiewich R."/>
            <person name="Bureau T."/>
            <person name="Miyao A."/>
            <person name="Hirochika H."/>
            <person name="Nishikawa T."/>
            <person name="Kadowaki K."/>
            <person name="Sugiura M."/>
            <person name="Burr B."/>
            <person name="Sasaki T."/>
        </authorList>
    </citation>
    <scope>NUCLEOTIDE SEQUENCE [LARGE SCALE GENOMIC DNA]</scope>
    <source>
        <strain evidence="3">cv. Nipponbare</strain>
    </source>
</reference>
<sequence>MEDARDRREVARRSPLWRPPTPASAGCFLAHDDNPVAIAFRRARLRKDPYRRPERGGETRPGAAAAGTPSPSNSGLFADAALHDRLRWLDWFSCVHSCKLQLMVYVDKYRACRDERASAGLSLYLQGYHRFARGRAVAPPRGRPGRRTRPSRPAGAPLLCLKARSPLLRLESEPLLRGGGRRSGHDANESFFRRWCRRPASSRELARHGACSAHCRRRPCFAAGRLSHICRRPRREEKRKKKKRAGDSIPQATLHGSDETNLFKTSPTEKNFNSGVEEKSKTEYYPLYSASHTRRGGNGQPPVRAAVNPEADQPDTPADPTPSRPPSPGYVG</sequence>
<evidence type="ECO:0000313" key="2">
    <source>
        <dbReference type="EMBL" id="BAD61587.1"/>
    </source>
</evidence>